<dbReference type="PRINTS" id="PR00862">
    <property type="entry name" value="PROLIGOPTASE"/>
</dbReference>
<reference evidence="3" key="1">
    <citation type="journal article" date="2020" name="Nature">
        <title>Giant virus diversity and host interactions through global metagenomics.</title>
        <authorList>
            <person name="Schulz F."/>
            <person name="Roux S."/>
            <person name="Paez-Espino D."/>
            <person name="Jungbluth S."/>
            <person name="Walsh D.A."/>
            <person name="Denef V.J."/>
            <person name="McMahon K.D."/>
            <person name="Konstantinidis K.T."/>
            <person name="Eloe-Fadrosh E.A."/>
            <person name="Kyrpides N.C."/>
            <person name="Woyke T."/>
        </authorList>
    </citation>
    <scope>NUCLEOTIDE SEQUENCE</scope>
    <source>
        <strain evidence="3">GVMAG-S-3300013286-35</strain>
    </source>
</reference>
<organism evidence="3">
    <name type="scientific">viral metagenome</name>
    <dbReference type="NCBI Taxonomy" id="1070528"/>
    <lineage>
        <taxon>unclassified sequences</taxon>
        <taxon>metagenomes</taxon>
        <taxon>organismal metagenomes</taxon>
    </lineage>
</organism>
<sequence>MKSLVRDLEFVSWKDELAGLEHMKTDEFKKALKEQQQHFIKAYANINSDLKKQWLFLFNNLPLDYPPYYSFRWQGHTVYVCQQNRYIPSVYIEIMDGSKLDFGGVRAFGIGSDLFWCIQDLSSGKEDLTLSIYSPILRRLHAIPNVGESAATQGDLIFYTTTENIFWFNNVYSINSVGKKHHIYEEDEEKYVLKLIKPKGQEDVFILRKSALMQDIGIFDNNTVRWLSKGFGTKLPINKNCIAFNSFFMHKKTKVFYPKEHYLVDVYSREHVLIFIFCKDTMQCLYMYVNSWRPIINLQVCELKFAEESEMIIMGFPNAPDRTINLNKFFIPVVMSELKGPKFALESGNSPIPWFVVKPQGRPRGLVVCGYGSYGTAMRKHQSRLWIPWLKRNFMIASLCVRGGNENGDRWWDASRTAQRRKYGVRDFVVGVHYLQKHFKFDKTNTIIYGRSAGGFLVTAALKELQDSIAVVYAAKPYTDLLRTTTNTKALQAKQETDEFGLVETPEQVLDFISLSQISPYENVDIPLKPTTPAVLLTAGTNDSEVPAFMPIRYAKRLQTYGWGNAFCRVEVGEGHFTNLGNESGEAFDGAFCESILDTIDEAGQFEHSTNIE</sequence>
<accession>A0A6C0KXS0</accession>
<evidence type="ECO:0000256" key="1">
    <source>
        <dbReference type="ARBA" id="ARBA00005228"/>
    </source>
</evidence>
<evidence type="ECO:0000313" key="3">
    <source>
        <dbReference type="EMBL" id="QHU22051.1"/>
    </source>
</evidence>
<protein>
    <recommendedName>
        <fullName evidence="2">Peptidase S9 prolyl oligopeptidase catalytic domain-containing protein</fullName>
    </recommendedName>
</protein>
<dbReference type="InterPro" id="IPR051543">
    <property type="entry name" value="Serine_Peptidase_S9A"/>
</dbReference>
<dbReference type="GO" id="GO:0004252">
    <property type="term" value="F:serine-type endopeptidase activity"/>
    <property type="evidence" value="ECO:0007669"/>
    <property type="project" value="InterPro"/>
</dbReference>
<feature type="domain" description="Peptidase S9 prolyl oligopeptidase catalytic" evidence="2">
    <location>
        <begin position="388"/>
        <end position="582"/>
    </location>
</feature>
<dbReference type="Gene3D" id="3.40.50.1820">
    <property type="entry name" value="alpha/beta hydrolase"/>
    <property type="match status" value="1"/>
</dbReference>
<dbReference type="PANTHER" id="PTHR11757:SF19">
    <property type="entry name" value="PROLYL ENDOPEPTIDASE-LIKE"/>
    <property type="match status" value="1"/>
</dbReference>
<dbReference type="AlphaFoldDB" id="A0A6C0KXS0"/>
<evidence type="ECO:0000259" key="2">
    <source>
        <dbReference type="Pfam" id="PF00326"/>
    </source>
</evidence>
<dbReference type="GO" id="GO:0006508">
    <property type="term" value="P:proteolysis"/>
    <property type="evidence" value="ECO:0007669"/>
    <property type="project" value="InterPro"/>
</dbReference>
<proteinExistence type="inferred from homology"/>
<dbReference type="SUPFAM" id="SSF53474">
    <property type="entry name" value="alpha/beta-Hydrolases"/>
    <property type="match status" value="1"/>
</dbReference>
<dbReference type="InterPro" id="IPR029058">
    <property type="entry name" value="AB_hydrolase_fold"/>
</dbReference>
<dbReference type="EMBL" id="MN740994">
    <property type="protein sequence ID" value="QHU22051.1"/>
    <property type="molecule type" value="Genomic_DNA"/>
</dbReference>
<dbReference type="InterPro" id="IPR002470">
    <property type="entry name" value="Peptidase_S9A"/>
</dbReference>
<comment type="similarity">
    <text evidence="1">Belongs to the peptidase S9A family.</text>
</comment>
<dbReference type="PANTHER" id="PTHR11757">
    <property type="entry name" value="PROTEASE FAMILY S9A OLIGOPEPTIDASE"/>
    <property type="match status" value="1"/>
</dbReference>
<dbReference type="Pfam" id="PF00326">
    <property type="entry name" value="Peptidase_S9"/>
    <property type="match status" value="1"/>
</dbReference>
<dbReference type="InterPro" id="IPR001375">
    <property type="entry name" value="Peptidase_S9_cat"/>
</dbReference>
<name>A0A6C0KXS0_9ZZZZ</name>